<dbReference type="FunFam" id="3.30.70.360:FF:000001">
    <property type="entry name" value="N-acetyldiaminopimelate deacetylase"/>
    <property type="match status" value="1"/>
</dbReference>
<dbReference type="InterPro" id="IPR011650">
    <property type="entry name" value="Peptidase_M20_dimer"/>
</dbReference>
<protein>
    <submittedName>
        <fullName evidence="4">Amidohydrolase</fullName>
    </submittedName>
</protein>
<dbReference type="Gene3D" id="3.30.70.360">
    <property type="match status" value="1"/>
</dbReference>
<reference evidence="4 5" key="1">
    <citation type="submission" date="2019-08" db="EMBL/GenBank/DDBJ databases">
        <title>Prosopis cineraria nodule microbiome.</title>
        <authorList>
            <person name="Ali R."/>
            <person name="Chaluvadi S.R."/>
            <person name="Wang X."/>
        </authorList>
    </citation>
    <scope>NUCLEOTIDE SEQUENCE [LARGE SCALE GENOMIC DNA]</scope>
    <source>
        <strain evidence="4 5">BG7</strain>
        <plasmid evidence="4 5">unnamed</plasmid>
    </source>
</reference>
<gene>
    <name evidence="4" type="ORF">FZ934_21575</name>
</gene>
<dbReference type="SUPFAM" id="SSF53187">
    <property type="entry name" value="Zn-dependent exopeptidases"/>
    <property type="match status" value="1"/>
</dbReference>
<dbReference type="OrthoDB" id="9777385at2"/>
<dbReference type="NCBIfam" id="TIGR01891">
    <property type="entry name" value="amidohydrolases"/>
    <property type="match status" value="1"/>
</dbReference>
<feature type="domain" description="Peptidase M20 dimerisation" evidence="3">
    <location>
        <begin position="182"/>
        <end position="279"/>
    </location>
</feature>
<feature type="binding site" evidence="2">
    <location>
        <position position="103"/>
    </location>
    <ligand>
        <name>Mn(2+)</name>
        <dbReference type="ChEBI" id="CHEBI:29035"/>
        <label>2</label>
    </ligand>
</feature>
<evidence type="ECO:0000256" key="2">
    <source>
        <dbReference type="PIRSR" id="PIRSR005962-1"/>
    </source>
</evidence>
<feature type="binding site" evidence="2">
    <location>
        <position position="359"/>
    </location>
    <ligand>
        <name>Mn(2+)</name>
        <dbReference type="ChEBI" id="CHEBI:29035"/>
        <label>2</label>
    </ligand>
</feature>
<name>A0A5Q0CHV2_9HYPH</name>
<dbReference type="GO" id="GO:0046872">
    <property type="term" value="F:metal ion binding"/>
    <property type="evidence" value="ECO:0007669"/>
    <property type="project" value="UniProtKB-KW"/>
</dbReference>
<dbReference type="CDD" id="cd05666">
    <property type="entry name" value="M20_Acy1-like"/>
    <property type="match status" value="1"/>
</dbReference>
<dbReference type="Proteomes" id="UP000326881">
    <property type="component" value="Plasmid unnamed"/>
</dbReference>
<dbReference type="AlphaFoldDB" id="A0A5Q0CHV2"/>
<evidence type="ECO:0000256" key="1">
    <source>
        <dbReference type="ARBA" id="ARBA00022801"/>
    </source>
</evidence>
<dbReference type="PANTHER" id="PTHR11014">
    <property type="entry name" value="PEPTIDASE M20 FAMILY MEMBER"/>
    <property type="match status" value="1"/>
</dbReference>
<accession>A0A5Q0CHV2</accession>
<dbReference type="PIRSF" id="PIRSF005962">
    <property type="entry name" value="Pept_M20D_amidohydro"/>
    <property type="match status" value="1"/>
</dbReference>
<evidence type="ECO:0000313" key="4">
    <source>
        <dbReference type="EMBL" id="QFY64057.1"/>
    </source>
</evidence>
<evidence type="ECO:0000313" key="5">
    <source>
        <dbReference type="Proteomes" id="UP000326881"/>
    </source>
</evidence>
<feature type="binding site" evidence="2">
    <location>
        <position position="101"/>
    </location>
    <ligand>
        <name>Mn(2+)</name>
        <dbReference type="ChEBI" id="CHEBI:29035"/>
        <label>2</label>
    </ligand>
</feature>
<geneLocation type="plasmid" evidence="4 5">
    <name>unnamed</name>
</geneLocation>
<feature type="binding site" evidence="2">
    <location>
        <position position="136"/>
    </location>
    <ligand>
        <name>Mn(2+)</name>
        <dbReference type="ChEBI" id="CHEBI:29035"/>
        <label>2</label>
    </ligand>
</feature>
<dbReference type="Pfam" id="PF07687">
    <property type="entry name" value="M20_dimer"/>
    <property type="match status" value="1"/>
</dbReference>
<keyword evidence="5" id="KW-1185">Reference proteome</keyword>
<keyword evidence="2" id="KW-0464">Manganese</keyword>
<evidence type="ECO:0000259" key="3">
    <source>
        <dbReference type="Pfam" id="PF07687"/>
    </source>
</evidence>
<comment type="cofactor">
    <cofactor evidence="2">
        <name>Mn(2+)</name>
        <dbReference type="ChEBI" id="CHEBI:29035"/>
    </cofactor>
    <text evidence="2">The Mn(2+) ion enhances activity.</text>
</comment>
<keyword evidence="2" id="KW-0479">Metal-binding</keyword>
<dbReference type="Gene3D" id="3.40.630.10">
    <property type="entry name" value="Zn peptidases"/>
    <property type="match status" value="1"/>
</dbReference>
<dbReference type="InterPro" id="IPR017439">
    <property type="entry name" value="Amidohydrolase"/>
</dbReference>
<dbReference type="PANTHER" id="PTHR11014:SF63">
    <property type="entry name" value="METALLOPEPTIDASE, PUTATIVE (AFU_ORTHOLOGUE AFUA_6G09600)-RELATED"/>
    <property type="match status" value="1"/>
</dbReference>
<organism evidence="4 5">
    <name type="scientific">Rhizobium grahamii</name>
    <dbReference type="NCBI Taxonomy" id="1120045"/>
    <lineage>
        <taxon>Bacteria</taxon>
        <taxon>Pseudomonadati</taxon>
        <taxon>Pseudomonadota</taxon>
        <taxon>Alphaproteobacteria</taxon>
        <taxon>Hyphomicrobiales</taxon>
        <taxon>Rhizobiaceae</taxon>
        <taxon>Rhizobium/Agrobacterium group</taxon>
        <taxon>Rhizobium</taxon>
    </lineage>
</organism>
<dbReference type="GO" id="GO:0050118">
    <property type="term" value="F:N-acetyldiaminopimelate deacetylase activity"/>
    <property type="evidence" value="ECO:0007669"/>
    <property type="project" value="UniProtKB-ARBA"/>
</dbReference>
<sequence length="388" mass="41606">MHQSVDSVADEAKEWRRHIHQNPELLFDLPETAAFVAEKLRQFGCDDVATGIAKSGVVAVIEGQKGPGKTIGLRCDMDALPMSEQTNLPYASKVANRMHACGHDGHTAMLLATAKCLASARDFAGKVVLIFQPAEEGGGGARVMVEEGLLDRFGIDEVYGMHNEPGLDIGSFATRSGPFMAGADRFVVTINGRGGHAASPNLTRDPVLVSAHMITALQSIASRFTDPFDPVVVSVTFMAGGNDQALNVIPASAKIGGTIRTMQPETRAAVEQRFRDIVAMTAKLFETEAEITWIPGYPVTVNDIERTKAAAAAAAKVAGEERVDTSYAPSMGAEDFAYLLEKRPGAIILIGNGDSAYLHHPAYDFNDKAIAHGVRYWLSLVEQELGAR</sequence>
<dbReference type="Pfam" id="PF01546">
    <property type="entry name" value="Peptidase_M20"/>
    <property type="match status" value="1"/>
</dbReference>
<feature type="binding site" evidence="2">
    <location>
        <position position="162"/>
    </location>
    <ligand>
        <name>Mn(2+)</name>
        <dbReference type="ChEBI" id="CHEBI:29035"/>
        <label>2</label>
    </ligand>
</feature>
<keyword evidence="4" id="KW-0614">Plasmid</keyword>
<proteinExistence type="predicted"/>
<dbReference type="SUPFAM" id="SSF55031">
    <property type="entry name" value="Bacterial exopeptidase dimerisation domain"/>
    <property type="match status" value="1"/>
</dbReference>
<dbReference type="EMBL" id="CP043499">
    <property type="protein sequence ID" value="QFY64057.1"/>
    <property type="molecule type" value="Genomic_DNA"/>
</dbReference>
<dbReference type="KEGG" id="rgr:FZ934_21575"/>
<keyword evidence="1 4" id="KW-0378">Hydrolase</keyword>
<dbReference type="InterPro" id="IPR002933">
    <property type="entry name" value="Peptidase_M20"/>
</dbReference>
<dbReference type="GO" id="GO:0019877">
    <property type="term" value="P:diaminopimelate biosynthetic process"/>
    <property type="evidence" value="ECO:0007669"/>
    <property type="project" value="UniProtKB-ARBA"/>
</dbReference>
<dbReference type="InterPro" id="IPR036264">
    <property type="entry name" value="Bact_exopeptidase_dim_dom"/>
</dbReference>